<reference evidence="14 15" key="1">
    <citation type="submission" date="2015-10" db="EMBL/GenBank/DDBJ databases">
        <title>Full genome of DAOMC 229536 Phialocephala scopiformis, a fungal endophyte of spruce producing the potent anti-insectan compound rugulosin.</title>
        <authorList>
            <consortium name="DOE Joint Genome Institute"/>
            <person name="Walker A.K."/>
            <person name="Frasz S.L."/>
            <person name="Seifert K.A."/>
            <person name="Miller J.D."/>
            <person name="Mondo S.J."/>
            <person name="Labutti K."/>
            <person name="Lipzen A."/>
            <person name="Dockter R."/>
            <person name="Kennedy M."/>
            <person name="Grigoriev I.V."/>
            <person name="Spatafora J.W."/>
        </authorList>
    </citation>
    <scope>NUCLEOTIDE SEQUENCE [LARGE SCALE GENOMIC DNA]</scope>
    <source>
        <strain evidence="14 15">CBS 120377</strain>
    </source>
</reference>
<dbReference type="InterPro" id="IPR000330">
    <property type="entry name" value="SNF2_N"/>
</dbReference>
<dbReference type="STRING" id="149040.A0A132BD27"/>
<evidence type="ECO:0000256" key="2">
    <source>
        <dbReference type="ARBA" id="ARBA00022723"/>
    </source>
</evidence>
<dbReference type="PROSITE" id="PS51194">
    <property type="entry name" value="HELICASE_CTER"/>
    <property type="match status" value="1"/>
</dbReference>
<dbReference type="PANTHER" id="PTHR45626">
    <property type="entry name" value="TRANSCRIPTION TERMINATION FACTOR 2-RELATED"/>
    <property type="match status" value="1"/>
</dbReference>
<keyword evidence="4 9" id="KW-0863">Zinc-finger</keyword>
<evidence type="ECO:0000256" key="3">
    <source>
        <dbReference type="ARBA" id="ARBA00022741"/>
    </source>
</evidence>
<dbReference type="Gene3D" id="3.40.50.300">
    <property type="entry name" value="P-loop containing nucleotide triphosphate hydrolases"/>
    <property type="match status" value="1"/>
</dbReference>
<dbReference type="Gene3D" id="3.30.40.10">
    <property type="entry name" value="Zinc/RING finger domain, C3HC4 (zinc finger)"/>
    <property type="match status" value="1"/>
</dbReference>
<dbReference type="InterPro" id="IPR001650">
    <property type="entry name" value="Helicase_C-like"/>
</dbReference>
<evidence type="ECO:0000256" key="7">
    <source>
        <dbReference type="ARBA" id="ARBA00022833"/>
    </source>
</evidence>
<feature type="region of interest" description="Disordered" evidence="10">
    <location>
        <begin position="402"/>
        <end position="424"/>
    </location>
</feature>
<feature type="compositionally biased region" description="Polar residues" evidence="10">
    <location>
        <begin position="40"/>
        <end position="49"/>
    </location>
</feature>
<dbReference type="InterPro" id="IPR013083">
    <property type="entry name" value="Znf_RING/FYVE/PHD"/>
</dbReference>
<dbReference type="PROSITE" id="PS00518">
    <property type="entry name" value="ZF_RING_1"/>
    <property type="match status" value="1"/>
</dbReference>
<dbReference type="Gene3D" id="3.40.50.10810">
    <property type="entry name" value="Tandem AAA-ATPase domain"/>
    <property type="match status" value="1"/>
</dbReference>
<feature type="compositionally biased region" description="Polar residues" evidence="10">
    <location>
        <begin position="132"/>
        <end position="145"/>
    </location>
</feature>
<dbReference type="EMBL" id="KQ947429">
    <property type="protein sequence ID" value="KUJ10330.1"/>
    <property type="molecule type" value="Genomic_DNA"/>
</dbReference>
<proteinExistence type="inferred from homology"/>
<evidence type="ECO:0000259" key="11">
    <source>
        <dbReference type="PROSITE" id="PS50089"/>
    </source>
</evidence>
<name>A0A132BD27_MOLSC</name>
<feature type="domain" description="RING-type" evidence="11">
    <location>
        <begin position="891"/>
        <end position="952"/>
    </location>
</feature>
<dbReference type="CDD" id="cd16449">
    <property type="entry name" value="RING-HC"/>
    <property type="match status" value="1"/>
</dbReference>
<dbReference type="SMART" id="SM00490">
    <property type="entry name" value="HELICc"/>
    <property type="match status" value="1"/>
</dbReference>
<feature type="compositionally biased region" description="Low complexity" evidence="10">
    <location>
        <begin position="100"/>
        <end position="118"/>
    </location>
</feature>
<evidence type="ECO:0000256" key="8">
    <source>
        <dbReference type="ARBA" id="ARBA00022840"/>
    </source>
</evidence>
<feature type="domain" description="Helicase C-terminal" evidence="13">
    <location>
        <begin position="999"/>
        <end position="1157"/>
    </location>
</feature>
<evidence type="ECO:0000313" key="15">
    <source>
        <dbReference type="Proteomes" id="UP000070700"/>
    </source>
</evidence>
<dbReference type="SUPFAM" id="SSF52540">
    <property type="entry name" value="P-loop containing nucleoside triphosphate hydrolases"/>
    <property type="match status" value="2"/>
</dbReference>
<keyword evidence="8" id="KW-0067">ATP-binding</keyword>
<dbReference type="InterPro" id="IPR017907">
    <property type="entry name" value="Znf_RING_CS"/>
</dbReference>
<evidence type="ECO:0000256" key="1">
    <source>
        <dbReference type="ARBA" id="ARBA00007025"/>
    </source>
</evidence>
<keyword evidence="6" id="KW-0347">Helicase</keyword>
<dbReference type="KEGG" id="psco:LY89DRAFT_258216"/>
<accession>A0A132BD27</accession>
<keyword evidence="3" id="KW-0547">Nucleotide-binding</keyword>
<dbReference type="SMART" id="SM00487">
    <property type="entry name" value="DEXDc"/>
    <property type="match status" value="1"/>
</dbReference>
<sequence>MASWNHSNGTSPYYSPSNSASSQFLVGPGSSEPRRDSHIYSPSPTSLPSHQHGAHAHLLATGRLPNNVPTTANGTPAFPQQQQWNPAALLNPRGFHSTPSSNATNGFSSTSNGTNNGNLTFQFDSPGGSHYNGPTPSPSNENMRPNGTNGNGFAAYANGNGQMRGMAHMLERVHNVADRDMIPQKRRKIVDEREEQGKGTFNGGGKGGVLGQYMREQKEEGRKQVAARGTAPVDISIEDDDDVQVVGSSDDKEVCYGRIEGSEINVFKVPTPKPGSVAVSNGFWPQVKILLRRRHGDKTNVVHAVDSTRGTIGCLDVNTAIGLVPLLDSKFGIRTAARILTRARRPGDLPPGSDVSCRFPLDLNVYGPKKHAIQVGRFLSQKQLWLRTPLFVEAGVLLHNPHTIEKPPQPPARNVSSGPVGYSRTQAPVRTTEEIRNDIIGMFDNLERSENLQEMEADPRITTELLKHQKQGLYFMTNKEKERVFGKDEKCNNSLWRLNISPSGEKTYFNVITGQEERRSPPQVLGGILADMMGLGKTLAILALVVQTLDVEAQEWAKQTPCASQDDRDLCPSRKGKVALPKLEQTPLVLNAKTTLLVSPVSTIANWEQQMRQHIKPGTLRYHIYHGPNRIKDVKKLAEFDLVITTYGSIGHEFKHRAQKKHGVYPLEEINWFRIVLDEAHIIREQSTQQSKSICRLAANRRWAVTGTPVQNRLEDLGALMAFLRIKPFDESRGFAQWIMAPFKMCDPEIIPKLRLLVDSITLRRLKDRIDLPARHDHLVKLDFSAEERVIYDIFAKNANDRVKVIVGQREKNVSGGKTYVHILQSILRLRLICAHGRDLLSEEDLKVMNGLSKDSAIDLDSDDEEDRPAMSAQQAYDMYNLMRETNADVCLTCLRKIGPDEAEADGEAKDEIIGHMTPCYHIICNTCIKRYKADMEEAAQGQSTMNCPICQQYIKLFYFPLRQGGVEEQEESRLKSKLNAKHGKELNGYSGPHTKTKALIQDLLASRRESELAPNEPPIKSVVLSGWTAHLDLIQLALEDNSIPYCRLDGKMSRIARGQAMDVFRDDPSILVILVSITAGGLGLNLTSANKVYVMEPQYNPAAEAQAVDRVHRLGQKREVQTVRYIMNDSFEEKMMILQDKKRKLAHLSMDSESRGRFDKAELARSRLDELRSLFK</sequence>
<feature type="compositionally biased region" description="Low complexity" evidence="10">
    <location>
        <begin position="11"/>
        <end position="22"/>
    </location>
</feature>
<gene>
    <name evidence="14" type="ORF">LY89DRAFT_258216</name>
</gene>
<dbReference type="GO" id="GO:0004386">
    <property type="term" value="F:helicase activity"/>
    <property type="evidence" value="ECO:0007669"/>
    <property type="project" value="UniProtKB-KW"/>
</dbReference>
<dbReference type="GO" id="GO:0005634">
    <property type="term" value="C:nucleus"/>
    <property type="evidence" value="ECO:0007669"/>
    <property type="project" value="TreeGrafter"/>
</dbReference>
<protein>
    <submittedName>
        <fullName evidence="14">Uncharacterized protein</fullName>
    </submittedName>
</protein>
<dbReference type="Proteomes" id="UP000070700">
    <property type="component" value="Unassembled WGS sequence"/>
</dbReference>
<feature type="compositionally biased region" description="Polar residues" evidence="10">
    <location>
        <begin position="1"/>
        <end position="10"/>
    </location>
</feature>
<keyword evidence="5" id="KW-0378">Hydrolase</keyword>
<dbReference type="PANTHER" id="PTHR45626:SF52">
    <property type="entry name" value="SINGLE-STRANDED DNA-DEPENDENT ATPASE (EUROFUNG)"/>
    <property type="match status" value="1"/>
</dbReference>
<comment type="similarity">
    <text evidence="1">Belongs to the SNF2/RAD54 helicase family.</text>
</comment>
<dbReference type="SUPFAM" id="SSF57850">
    <property type="entry name" value="RING/U-box"/>
    <property type="match status" value="1"/>
</dbReference>
<feature type="domain" description="Helicase ATP-binding" evidence="12">
    <location>
        <begin position="518"/>
        <end position="727"/>
    </location>
</feature>
<dbReference type="OrthoDB" id="448448at2759"/>
<evidence type="ECO:0000256" key="4">
    <source>
        <dbReference type="ARBA" id="ARBA00022771"/>
    </source>
</evidence>
<evidence type="ECO:0000256" key="9">
    <source>
        <dbReference type="PROSITE-ProRule" id="PRU00175"/>
    </source>
</evidence>
<feature type="region of interest" description="Disordered" evidence="10">
    <location>
        <begin position="1"/>
        <end position="54"/>
    </location>
</feature>
<dbReference type="InterPro" id="IPR027417">
    <property type="entry name" value="P-loop_NTPase"/>
</dbReference>
<organism evidence="14 15">
    <name type="scientific">Mollisia scopiformis</name>
    <name type="common">Conifer needle endophyte fungus</name>
    <name type="synonym">Phialocephala scopiformis</name>
    <dbReference type="NCBI Taxonomy" id="149040"/>
    <lineage>
        <taxon>Eukaryota</taxon>
        <taxon>Fungi</taxon>
        <taxon>Dikarya</taxon>
        <taxon>Ascomycota</taxon>
        <taxon>Pezizomycotina</taxon>
        <taxon>Leotiomycetes</taxon>
        <taxon>Helotiales</taxon>
        <taxon>Mollisiaceae</taxon>
        <taxon>Mollisia</taxon>
    </lineage>
</organism>
<dbReference type="GO" id="GO:0008094">
    <property type="term" value="F:ATP-dependent activity, acting on DNA"/>
    <property type="evidence" value="ECO:0007669"/>
    <property type="project" value="TreeGrafter"/>
</dbReference>
<dbReference type="CDD" id="cd18793">
    <property type="entry name" value="SF2_C_SNF"/>
    <property type="match status" value="1"/>
</dbReference>
<dbReference type="Pfam" id="PF00176">
    <property type="entry name" value="SNF2-rel_dom"/>
    <property type="match status" value="1"/>
</dbReference>
<evidence type="ECO:0000256" key="6">
    <source>
        <dbReference type="ARBA" id="ARBA00022806"/>
    </source>
</evidence>
<evidence type="ECO:0000256" key="10">
    <source>
        <dbReference type="SAM" id="MobiDB-lite"/>
    </source>
</evidence>
<dbReference type="InParanoid" id="A0A132BD27"/>
<dbReference type="PROSITE" id="PS50089">
    <property type="entry name" value="ZF_RING_2"/>
    <property type="match status" value="1"/>
</dbReference>
<keyword evidence="7" id="KW-0862">Zinc</keyword>
<evidence type="ECO:0000259" key="12">
    <source>
        <dbReference type="PROSITE" id="PS51192"/>
    </source>
</evidence>
<evidence type="ECO:0000256" key="5">
    <source>
        <dbReference type="ARBA" id="ARBA00022801"/>
    </source>
</evidence>
<dbReference type="GO" id="GO:0008270">
    <property type="term" value="F:zinc ion binding"/>
    <property type="evidence" value="ECO:0007669"/>
    <property type="project" value="UniProtKB-KW"/>
</dbReference>
<keyword evidence="2" id="KW-0479">Metal-binding</keyword>
<dbReference type="GO" id="GO:0005524">
    <property type="term" value="F:ATP binding"/>
    <property type="evidence" value="ECO:0007669"/>
    <property type="project" value="UniProtKB-KW"/>
</dbReference>
<dbReference type="Pfam" id="PF00271">
    <property type="entry name" value="Helicase_C"/>
    <property type="match status" value="1"/>
</dbReference>
<evidence type="ECO:0000259" key="13">
    <source>
        <dbReference type="PROSITE" id="PS51194"/>
    </source>
</evidence>
<dbReference type="GO" id="GO:0006281">
    <property type="term" value="P:DNA repair"/>
    <property type="evidence" value="ECO:0007669"/>
    <property type="project" value="TreeGrafter"/>
</dbReference>
<dbReference type="InterPro" id="IPR038718">
    <property type="entry name" value="SNF2-like_sf"/>
</dbReference>
<dbReference type="PROSITE" id="PS51192">
    <property type="entry name" value="HELICASE_ATP_BIND_1"/>
    <property type="match status" value="1"/>
</dbReference>
<dbReference type="SMART" id="SM00184">
    <property type="entry name" value="RING"/>
    <property type="match status" value="1"/>
</dbReference>
<dbReference type="AlphaFoldDB" id="A0A132BD27"/>
<dbReference type="RefSeq" id="XP_018064685.1">
    <property type="nucleotide sequence ID" value="XM_018206253.1"/>
</dbReference>
<keyword evidence="15" id="KW-1185">Reference proteome</keyword>
<dbReference type="GeneID" id="28815979"/>
<dbReference type="InterPro" id="IPR050628">
    <property type="entry name" value="SNF2_RAD54_helicase_TF"/>
</dbReference>
<evidence type="ECO:0000313" key="14">
    <source>
        <dbReference type="EMBL" id="KUJ10330.1"/>
    </source>
</evidence>
<dbReference type="InterPro" id="IPR049730">
    <property type="entry name" value="SNF2/RAD54-like_C"/>
</dbReference>
<dbReference type="GO" id="GO:0016787">
    <property type="term" value="F:hydrolase activity"/>
    <property type="evidence" value="ECO:0007669"/>
    <property type="project" value="UniProtKB-KW"/>
</dbReference>
<dbReference type="InterPro" id="IPR001841">
    <property type="entry name" value="Znf_RING"/>
</dbReference>
<dbReference type="InterPro" id="IPR014001">
    <property type="entry name" value="Helicase_ATP-bd"/>
</dbReference>
<dbReference type="CDD" id="cd18008">
    <property type="entry name" value="DEXDc_SHPRH-like"/>
    <property type="match status" value="1"/>
</dbReference>
<feature type="region of interest" description="Disordered" evidence="10">
    <location>
        <begin position="96"/>
        <end position="153"/>
    </location>
</feature>